<name>A0ABU3VKV5_9RHOB</name>
<keyword evidence="2" id="KW-1185">Reference proteome</keyword>
<proteinExistence type="predicted"/>
<comment type="caution">
    <text evidence="1">The sequence shown here is derived from an EMBL/GenBank/DDBJ whole genome shotgun (WGS) entry which is preliminary data.</text>
</comment>
<evidence type="ECO:0000313" key="1">
    <source>
        <dbReference type="EMBL" id="MDU9006827.1"/>
    </source>
</evidence>
<reference evidence="2" key="1">
    <citation type="submission" date="2023-05" db="EMBL/GenBank/DDBJ databases">
        <title>Sedimentitalea sp. nov. JM2-8.</title>
        <authorList>
            <person name="Huang J."/>
        </authorList>
    </citation>
    <scope>NUCLEOTIDE SEQUENCE [LARGE SCALE GENOMIC DNA]</scope>
    <source>
        <strain evidence="2">KHS03</strain>
    </source>
</reference>
<dbReference type="RefSeq" id="WP_316782170.1">
    <property type="nucleotide sequence ID" value="NZ_JASMWN010000031.1"/>
</dbReference>
<evidence type="ECO:0000313" key="2">
    <source>
        <dbReference type="Proteomes" id="UP001255416"/>
    </source>
</evidence>
<dbReference type="Proteomes" id="UP001255416">
    <property type="component" value="Unassembled WGS sequence"/>
</dbReference>
<accession>A0ABU3VKV5</accession>
<dbReference type="EMBL" id="JASMWN010000031">
    <property type="protein sequence ID" value="MDU9006827.1"/>
    <property type="molecule type" value="Genomic_DNA"/>
</dbReference>
<gene>
    <name evidence="1" type="ORF">QO231_23615</name>
</gene>
<protein>
    <recommendedName>
        <fullName evidence="3">Lipoprotein</fullName>
    </recommendedName>
</protein>
<evidence type="ECO:0008006" key="3">
    <source>
        <dbReference type="Google" id="ProtNLM"/>
    </source>
</evidence>
<organism evidence="1 2">
    <name type="scientific">Sedimentitalea todarodis</name>
    <dbReference type="NCBI Taxonomy" id="1631240"/>
    <lineage>
        <taxon>Bacteria</taxon>
        <taxon>Pseudomonadati</taxon>
        <taxon>Pseudomonadota</taxon>
        <taxon>Alphaproteobacteria</taxon>
        <taxon>Rhodobacterales</taxon>
        <taxon>Paracoccaceae</taxon>
        <taxon>Sedimentitalea</taxon>
    </lineage>
</organism>
<sequence length="166" mass="17791">MTKTLTVLLAASLILSGCGWRSWFGGRDAPPRGDLTPIEATNPLIPAERPGLFRRPEAVDTSVLIAKISKLQIDRTPTGAIILAEGIASRQGAYAAVLTPPGGTLTPEDGILRLDFRVAYPVYNTAIGPEQSRKVTDAISVTRQELAGIKQVIVTGAQNSMQSRRR</sequence>
<dbReference type="PROSITE" id="PS51257">
    <property type="entry name" value="PROKAR_LIPOPROTEIN"/>
    <property type="match status" value="1"/>
</dbReference>